<sequence>MNNNKATAALPAMLFIGGIIVEIGIAGAFISYYLSQSGFGIKMSAEALAAAEAGVQDALIKIIRNKDFTSSGYDLTVGNRSANVV</sequence>
<dbReference type="Proteomes" id="UP000230363">
    <property type="component" value="Unassembled WGS sequence"/>
</dbReference>
<accession>A0A2M7Q7V5</accession>
<reference evidence="3" key="1">
    <citation type="submission" date="2017-09" db="EMBL/GenBank/DDBJ databases">
        <title>Depth-based differentiation of microbial function through sediment-hosted aquifers and enrichment of novel symbionts in the deep terrestrial subsurface.</title>
        <authorList>
            <person name="Probst A.J."/>
            <person name="Ladd B."/>
            <person name="Jarett J.K."/>
            <person name="Geller-Mcgrath D.E."/>
            <person name="Sieber C.M.K."/>
            <person name="Emerson J.B."/>
            <person name="Anantharaman K."/>
            <person name="Thomas B.C."/>
            <person name="Malmstrom R."/>
            <person name="Stieglmeier M."/>
            <person name="Klingl A."/>
            <person name="Woyke T."/>
            <person name="Ryan C.M."/>
            <person name="Banfield J.F."/>
        </authorList>
    </citation>
    <scope>NUCLEOTIDE SEQUENCE [LARGE SCALE GENOMIC DNA]</scope>
</reference>
<feature type="transmembrane region" description="Helical" evidence="1">
    <location>
        <begin position="12"/>
        <end position="34"/>
    </location>
</feature>
<dbReference type="AlphaFoldDB" id="A0A2M7Q7V5"/>
<feature type="non-terminal residue" evidence="2">
    <location>
        <position position="85"/>
    </location>
</feature>
<protein>
    <submittedName>
        <fullName evidence="2">Uncharacterized protein</fullName>
    </submittedName>
</protein>
<evidence type="ECO:0000256" key="1">
    <source>
        <dbReference type="SAM" id="Phobius"/>
    </source>
</evidence>
<gene>
    <name evidence="2" type="ORF">COY96_01505</name>
</gene>
<organism evidence="2 3">
    <name type="scientific">Candidatus Wolfebacteria bacterium CG_4_10_14_0_8_um_filter_37_11</name>
    <dbReference type="NCBI Taxonomy" id="1975062"/>
    <lineage>
        <taxon>Bacteria</taxon>
        <taxon>Candidatus Wolfeibacteriota</taxon>
    </lineage>
</organism>
<dbReference type="EMBL" id="PFKZ01000057">
    <property type="protein sequence ID" value="PIY59498.1"/>
    <property type="molecule type" value="Genomic_DNA"/>
</dbReference>
<proteinExistence type="predicted"/>
<keyword evidence="1" id="KW-0472">Membrane</keyword>
<evidence type="ECO:0000313" key="2">
    <source>
        <dbReference type="EMBL" id="PIY59498.1"/>
    </source>
</evidence>
<evidence type="ECO:0000313" key="3">
    <source>
        <dbReference type="Proteomes" id="UP000230363"/>
    </source>
</evidence>
<name>A0A2M7Q7V5_9BACT</name>
<keyword evidence="1" id="KW-1133">Transmembrane helix</keyword>
<keyword evidence="1" id="KW-0812">Transmembrane</keyword>
<comment type="caution">
    <text evidence="2">The sequence shown here is derived from an EMBL/GenBank/DDBJ whole genome shotgun (WGS) entry which is preliminary data.</text>
</comment>